<sequence>MSRTVVITMRVALGWCLVSRAVVVAYEGSVVKNLVRAAGVPSGGVV</sequence>
<protein>
    <submittedName>
        <fullName evidence="1">Uncharacterized protein</fullName>
    </submittedName>
</protein>
<proteinExistence type="predicted"/>
<name>A0A7W7D7L2_9ACTN</name>
<dbReference type="AlphaFoldDB" id="A0A7W7D7L2"/>
<dbReference type="Proteomes" id="UP000542210">
    <property type="component" value="Unassembled WGS sequence"/>
</dbReference>
<gene>
    <name evidence="1" type="ORF">BJ982_003318</name>
</gene>
<accession>A0A7W7D7L2</accession>
<comment type="caution">
    <text evidence="1">The sequence shown here is derived from an EMBL/GenBank/DDBJ whole genome shotgun (WGS) entry which is preliminary data.</text>
</comment>
<dbReference type="EMBL" id="JACHND010000001">
    <property type="protein sequence ID" value="MBB4701774.1"/>
    <property type="molecule type" value="Genomic_DNA"/>
</dbReference>
<evidence type="ECO:0000313" key="2">
    <source>
        <dbReference type="Proteomes" id="UP000542210"/>
    </source>
</evidence>
<organism evidence="1 2">
    <name type="scientific">Sphaerisporangium siamense</name>
    <dbReference type="NCBI Taxonomy" id="795645"/>
    <lineage>
        <taxon>Bacteria</taxon>
        <taxon>Bacillati</taxon>
        <taxon>Actinomycetota</taxon>
        <taxon>Actinomycetes</taxon>
        <taxon>Streptosporangiales</taxon>
        <taxon>Streptosporangiaceae</taxon>
        <taxon>Sphaerisporangium</taxon>
    </lineage>
</organism>
<evidence type="ECO:0000313" key="1">
    <source>
        <dbReference type="EMBL" id="MBB4701774.1"/>
    </source>
</evidence>
<dbReference type="RefSeq" id="WP_184881071.1">
    <property type="nucleotide sequence ID" value="NZ_JACHND010000001.1"/>
</dbReference>
<reference evidence="1 2" key="1">
    <citation type="submission" date="2020-08" db="EMBL/GenBank/DDBJ databases">
        <title>Sequencing the genomes of 1000 actinobacteria strains.</title>
        <authorList>
            <person name="Klenk H.-P."/>
        </authorList>
    </citation>
    <scope>NUCLEOTIDE SEQUENCE [LARGE SCALE GENOMIC DNA]</scope>
    <source>
        <strain evidence="1 2">DSM 45784</strain>
    </source>
</reference>
<keyword evidence="2" id="KW-1185">Reference proteome</keyword>